<dbReference type="Proteomes" id="UP000318538">
    <property type="component" value="Chromosome"/>
</dbReference>
<keyword evidence="1" id="KW-0067">ATP-binding</keyword>
<feature type="compositionally biased region" description="Basic and acidic residues" evidence="2">
    <location>
        <begin position="1"/>
        <end position="11"/>
    </location>
</feature>
<dbReference type="Gene3D" id="3.30.470.20">
    <property type="entry name" value="ATP-grasp fold, B domain"/>
    <property type="match status" value="1"/>
</dbReference>
<accession>A0A517NI78</accession>
<evidence type="ECO:0000259" key="3">
    <source>
        <dbReference type="PROSITE" id="PS50975"/>
    </source>
</evidence>
<feature type="domain" description="ATP-grasp" evidence="3">
    <location>
        <begin position="123"/>
        <end position="310"/>
    </location>
</feature>
<keyword evidence="1" id="KW-0547">Nucleotide-binding</keyword>
<dbReference type="GO" id="GO:0005524">
    <property type="term" value="F:ATP binding"/>
    <property type="evidence" value="ECO:0007669"/>
    <property type="project" value="UniProtKB-UniRule"/>
</dbReference>
<dbReference type="SUPFAM" id="SSF56059">
    <property type="entry name" value="Glutathione synthetase ATP-binding domain-like"/>
    <property type="match status" value="1"/>
</dbReference>
<reference evidence="4 5" key="1">
    <citation type="submission" date="2019-02" db="EMBL/GenBank/DDBJ databases">
        <title>Deep-cultivation of Planctomycetes and their phenomic and genomic characterization uncovers novel biology.</title>
        <authorList>
            <person name="Wiegand S."/>
            <person name="Jogler M."/>
            <person name="Boedeker C."/>
            <person name="Pinto D."/>
            <person name="Vollmers J."/>
            <person name="Rivas-Marin E."/>
            <person name="Kohn T."/>
            <person name="Peeters S.H."/>
            <person name="Heuer A."/>
            <person name="Rast P."/>
            <person name="Oberbeckmann S."/>
            <person name="Bunk B."/>
            <person name="Jeske O."/>
            <person name="Meyerdierks A."/>
            <person name="Storesund J.E."/>
            <person name="Kallscheuer N."/>
            <person name="Luecker S."/>
            <person name="Lage O.M."/>
            <person name="Pohl T."/>
            <person name="Merkel B.J."/>
            <person name="Hornburger P."/>
            <person name="Mueller R.-W."/>
            <person name="Bruemmer F."/>
            <person name="Labrenz M."/>
            <person name="Spormann A.M."/>
            <person name="Op den Camp H."/>
            <person name="Overmann J."/>
            <person name="Amann R."/>
            <person name="Jetten M.S.M."/>
            <person name="Mascher T."/>
            <person name="Medema M.H."/>
            <person name="Devos D.P."/>
            <person name="Kaster A.-K."/>
            <person name="Ovreas L."/>
            <person name="Rohde M."/>
            <person name="Galperin M.Y."/>
            <person name="Jogler C."/>
        </authorList>
    </citation>
    <scope>NUCLEOTIDE SEQUENCE [LARGE SCALE GENOMIC DNA]</scope>
    <source>
        <strain evidence="4 5">K22_7</strain>
    </source>
</reference>
<proteinExistence type="predicted"/>
<sequence>MQPPEPSKRPDPQPNQAVKPRKQTIVMVGASIRAAAQSAQRAGYLVHGMDLFGDQDTRQACSHFTDLNDRDAIQAWMSEQDSNQPIVQVGGVSRIAERLGGAADRLRPSLTRQAMVAAPANLKRWAESAGLHYPETVDVGDPRVADAGGRWLTKSQDSSGGLGVRWFGPTDPDATAPGLLQSPSVQRWIPGRSMGATFMLGSRGAKLLGVCRSFHQSMVIGGLRYPFVYAGSAGPFPCPSWIADRLVQMGNRIADATGLVGLCNLDFVLDRQGRTWLLEANPRWSGSSELIEHPSIQHVDRSQGNHSQDEADSGFGNLRSVGGSLANQASPTRCPSLLIASLSGDDWPSSTELPGHGFGIKRVVFARATFRFRRDRVHRLLDPHTRIADVPPDGSVIAKGMPVCTLIWHGGFRHGSSDMAVRPTVGEEPCRTFDRTFAAVRRSTGSDCKPTPA</sequence>
<evidence type="ECO:0000313" key="4">
    <source>
        <dbReference type="EMBL" id="QDT06788.1"/>
    </source>
</evidence>
<evidence type="ECO:0000256" key="2">
    <source>
        <dbReference type="SAM" id="MobiDB-lite"/>
    </source>
</evidence>
<dbReference type="GO" id="GO:0046872">
    <property type="term" value="F:metal ion binding"/>
    <property type="evidence" value="ECO:0007669"/>
    <property type="project" value="InterPro"/>
</dbReference>
<dbReference type="AlphaFoldDB" id="A0A517NI78"/>
<dbReference type="InterPro" id="IPR011761">
    <property type="entry name" value="ATP-grasp"/>
</dbReference>
<dbReference type="OrthoDB" id="1804072at2"/>
<dbReference type="PROSITE" id="PS50975">
    <property type="entry name" value="ATP_GRASP"/>
    <property type="match status" value="1"/>
</dbReference>
<protein>
    <submittedName>
        <fullName evidence="4">ATP-grasp domain protein</fullName>
    </submittedName>
</protein>
<organism evidence="4 5">
    <name type="scientific">Rubripirellula lacrimiformis</name>
    <dbReference type="NCBI Taxonomy" id="1930273"/>
    <lineage>
        <taxon>Bacteria</taxon>
        <taxon>Pseudomonadati</taxon>
        <taxon>Planctomycetota</taxon>
        <taxon>Planctomycetia</taxon>
        <taxon>Pirellulales</taxon>
        <taxon>Pirellulaceae</taxon>
        <taxon>Rubripirellula</taxon>
    </lineage>
</organism>
<dbReference type="RefSeq" id="WP_145173903.1">
    <property type="nucleotide sequence ID" value="NZ_CP036525.1"/>
</dbReference>
<dbReference type="KEGG" id="rlc:K227x_52040"/>
<dbReference type="Pfam" id="PF02655">
    <property type="entry name" value="ATP-grasp_3"/>
    <property type="match status" value="1"/>
</dbReference>
<keyword evidence="5" id="KW-1185">Reference proteome</keyword>
<dbReference type="EMBL" id="CP036525">
    <property type="protein sequence ID" value="QDT06788.1"/>
    <property type="molecule type" value="Genomic_DNA"/>
</dbReference>
<feature type="region of interest" description="Disordered" evidence="2">
    <location>
        <begin position="1"/>
        <end position="21"/>
    </location>
</feature>
<dbReference type="InterPro" id="IPR003806">
    <property type="entry name" value="ATP-grasp_PylC-type"/>
</dbReference>
<gene>
    <name evidence="4" type="ORF">K227x_52040</name>
</gene>
<name>A0A517NI78_9BACT</name>
<evidence type="ECO:0000256" key="1">
    <source>
        <dbReference type="PROSITE-ProRule" id="PRU00409"/>
    </source>
</evidence>
<evidence type="ECO:0000313" key="5">
    <source>
        <dbReference type="Proteomes" id="UP000318538"/>
    </source>
</evidence>